<sequence>MGKSNEITLIALSCFGGKAVVKFSEDGWDVVSDDRKVKDGYLHLDASAPGGIPDDLTEPVKIQLMRYLYKHHPDLPGLGVTPQAKYFSGYSLDDVERLGNDGEHGYYNQVIK</sequence>
<dbReference type="RefSeq" id="WP_116722484.1">
    <property type="nucleotide sequence ID" value="NZ_CP011524.1"/>
</dbReference>
<dbReference type="GeneID" id="93229109"/>
<evidence type="ECO:0000313" key="2">
    <source>
        <dbReference type="Proteomes" id="UP000245778"/>
    </source>
</evidence>
<reference evidence="1 2" key="1">
    <citation type="submission" date="2018-04" db="EMBL/GenBank/DDBJ databases">
        <title>Genomic Encyclopedia of Type Strains, Phase IV (KMG-IV): sequencing the most valuable type-strain genomes for metagenomic binning, comparative biology and taxonomic classification.</title>
        <authorList>
            <person name="Goeker M."/>
        </authorList>
    </citation>
    <scope>NUCLEOTIDE SEQUENCE [LARGE SCALE GENOMIC DNA]</scope>
    <source>
        <strain evidence="1 2">DSM 26588</strain>
    </source>
</reference>
<dbReference type="AlphaFoldDB" id="A0A2U1BEE2"/>
<accession>A0A2U1BEE2</accession>
<organism evidence="1 2">
    <name type="scientific">Intestinimonas butyriciproducens</name>
    <dbReference type="NCBI Taxonomy" id="1297617"/>
    <lineage>
        <taxon>Bacteria</taxon>
        <taxon>Bacillati</taxon>
        <taxon>Bacillota</taxon>
        <taxon>Clostridia</taxon>
        <taxon>Eubacteriales</taxon>
        <taxon>Intestinimonas</taxon>
    </lineage>
</organism>
<name>A0A2U1BEE2_9FIRM</name>
<dbReference type="EMBL" id="QEKK01000011">
    <property type="protein sequence ID" value="PVY47050.1"/>
    <property type="molecule type" value="Genomic_DNA"/>
</dbReference>
<protein>
    <submittedName>
        <fullName evidence="1">Uncharacterized protein</fullName>
    </submittedName>
</protein>
<dbReference type="Proteomes" id="UP000245778">
    <property type="component" value="Unassembled WGS sequence"/>
</dbReference>
<proteinExistence type="predicted"/>
<gene>
    <name evidence="1" type="ORF">C7373_11153</name>
</gene>
<comment type="caution">
    <text evidence="1">The sequence shown here is derived from an EMBL/GenBank/DDBJ whole genome shotgun (WGS) entry which is preliminary data.</text>
</comment>
<evidence type="ECO:0000313" key="1">
    <source>
        <dbReference type="EMBL" id="PVY47050.1"/>
    </source>
</evidence>